<name>A0A9Q6EJ45_NOSLI</name>
<dbReference type="PROSITE" id="PS50293">
    <property type="entry name" value="TPR_REGION"/>
    <property type="match status" value="1"/>
</dbReference>
<dbReference type="InterPro" id="IPR050498">
    <property type="entry name" value="Ycf3"/>
</dbReference>
<evidence type="ECO:0000313" key="5">
    <source>
        <dbReference type="Proteomes" id="UP000222310"/>
    </source>
</evidence>
<proteinExistence type="predicted"/>
<dbReference type="Pfam" id="PF13181">
    <property type="entry name" value="TPR_8"/>
    <property type="match status" value="1"/>
</dbReference>
<dbReference type="GeneID" id="57097978"/>
<feature type="repeat" description="TPR" evidence="3">
    <location>
        <begin position="213"/>
        <end position="246"/>
    </location>
</feature>
<dbReference type="PANTHER" id="PTHR44858:SF1">
    <property type="entry name" value="UDP-N-ACETYLGLUCOSAMINE--PEPTIDE N-ACETYLGLUCOSAMINYLTRANSFERASE SPINDLY-RELATED"/>
    <property type="match status" value="1"/>
</dbReference>
<feature type="repeat" description="TPR" evidence="3">
    <location>
        <begin position="38"/>
        <end position="71"/>
    </location>
</feature>
<dbReference type="Pfam" id="PF13432">
    <property type="entry name" value="TPR_16"/>
    <property type="match status" value="1"/>
</dbReference>
<dbReference type="Gene3D" id="1.25.40.10">
    <property type="entry name" value="Tetratricopeptide repeat domain"/>
    <property type="match status" value="3"/>
</dbReference>
<dbReference type="PANTHER" id="PTHR44858">
    <property type="entry name" value="TETRATRICOPEPTIDE REPEAT PROTEIN 6"/>
    <property type="match status" value="1"/>
</dbReference>
<dbReference type="GO" id="GO:0009279">
    <property type="term" value="C:cell outer membrane"/>
    <property type="evidence" value="ECO:0007669"/>
    <property type="project" value="TreeGrafter"/>
</dbReference>
<dbReference type="RefSeq" id="WP_099071455.1">
    <property type="nucleotide sequence ID" value="NZ_LAHD01000108.1"/>
</dbReference>
<comment type="caution">
    <text evidence="4">The sequence shown here is derived from an EMBL/GenBank/DDBJ whole genome shotgun (WGS) entry which is preliminary data.</text>
</comment>
<feature type="repeat" description="TPR" evidence="3">
    <location>
        <begin position="72"/>
        <end position="105"/>
    </location>
</feature>
<reference evidence="4 5" key="1">
    <citation type="submission" date="2015-02" db="EMBL/GenBank/DDBJ databases">
        <title>Nostoc linckia genome annotation.</title>
        <authorList>
            <person name="Zhou Z."/>
        </authorList>
    </citation>
    <scope>NUCLEOTIDE SEQUENCE [LARGE SCALE GENOMIC DNA]</scope>
    <source>
        <strain evidence="5">z8</strain>
    </source>
</reference>
<accession>A0A9Q6EJ45</accession>
<feature type="repeat" description="TPR" evidence="3">
    <location>
        <begin position="247"/>
        <end position="280"/>
    </location>
</feature>
<dbReference type="InterPro" id="IPR011990">
    <property type="entry name" value="TPR-like_helical_dom_sf"/>
</dbReference>
<protein>
    <submittedName>
        <fullName evidence="4">Tetratricopeptide repeat protein</fullName>
    </submittedName>
</protein>
<keyword evidence="1" id="KW-0677">Repeat</keyword>
<dbReference type="SMART" id="SM00028">
    <property type="entry name" value="TPR"/>
    <property type="match status" value="7"/>
</dbReference>
<dbReference type="GO" id="GO:0046813">
    <property type="term" value="P:receptor-mediated virion attachment to host cell"/>
    <property type="evidence" value="ECO:0007669"/>
    <property type="project" value="TreeGrafter"/>
</dbReference>
<dbReference type="InterPro" id="IPR019734">
    <property type="entry name" value="TPR_rpt"/>
</dbReference>
<dbReference type="SUPFAM" id="SSF48452">
    <property type="entry name" value="TPR-like"/>
    <property type="match status" value="1"/>
</dbReference>
<keyword evidence="2 3" id="KW-0802">TPR repeat</keyword>
<dbReference type="AlphaFoldDB" id="A0A9Q6EJ45"/>
<dbReference type="EMBL" id="LAHD01000108">
    <property type="protein sequence ID" value="PHJ97802.1"/>
    <property type="molecule type" value="Genomic_DNA"/>
</dbReference>
<dbReference type="Pfam" id="PF13371">
    <property type="entry name" value="TPR_9"/>
    <property type="match status" value="1"/>
</dbReference>
<evidence type="ECO:0000256" key="3">
    <source>
        <dbReference type="PROSITE-ProRule" id="PRU00339"/>
    </source>
</evidence>
<feature type="repeat" description="TPR" evidence="3">
    <location>
        <begin position="179"/>
        <end position="212"/>
    </location>
</feature>
<dbReference type="Proteomes" id="UP000222310">
    <property type="component" value="Unassembled WGS sequence"/>
</dbReference>
<sequence length="307" mass="34621">MSRFYRFMLNFGIALALMCIFIASPGYSLPISITEITAGDFFNLGIEKMQHDSYVEAIENFTEAIKLKNDFASAYNHRCLVYLRLKDYQNAIADCNQALNFTPNNVEAHLNRGLAYYRQRNYQAAIADYNQAIALKPDDFRAYYNRGVAGAMLGHRLQAISDYEQALSNIPETSSTLKADIYNDRGIARFELLDLKAAMLDFSKAIALSPNDYRAYYNRACACARSGDRSCAVRDFTDSLKLNPTNAQAYLNRGMAYHQLGREPAAIADLRKALEYFAQQGETTTYELTLILLKSLQQQLSSLSEIA</sequence>
<evidence type="ECO:0000256" key="1">
    <source>
        <dbReference type="ARBA" id="ARBA00022737"/>
    </source>
</evidence>
<gene>
    <name evidence="4" type="ORF">VF08_27915</name>
</gene>
<evidence type="ECO:0000256" key="2">
    <source>
        <dbReference type="ARBA" id="ARBA00022803"/>
    </source>
</evidence>
<feature type="repeat" description="TPR" evidence="3">
    <location>
        <begin position="106"/>
        <end position="139"/>
    </location>
</feature>
<evidence type="ECO:0000313" key="4">
    <source>
        <dbReference type="EMBL" id="PHJ97802.1"/>
    </source>
</evidence>
<dbReference type="PROSITE" id="PS50005">
    <property type="entry name" value="TPR"/>
    <property type="match status" value="6"/>
</dbReference>
<organism evidence="4 5">
    <name type="scientific">Nostoc linckia z8</name>
    <dbReference type="NCBI Taxonomy" id="1628746"/>
    <lineage>
        <taxon>Bacteria</taxon>
        <taxon>Bacillati</taxon>
        <taxon>Cyanobacteriota</taxon>
        <taxon>Cyanophyceae</taxon>
        <taxon>Nostocales</taxon>
        <taxon>Nostocaceae</taxon>
        <taxon>Nostoc</taxon>
    </lineage>
</organism>